<name>A0A4Z2DUI7_SCHJA</name>
<gene>
    <name evidence="8" type="ORF">EWB00_005457</name>
</gene>
<comment type="similarity">
    <text evidence="1">Belongs to the MAGUK family.</text>
</comment>
<dbReference type="CDD" id="cd06798">
    <property type="entry name" value="PDZ_MPP5-like"/>
    <property type="match status" value="1"/>
</dbReference>
<dbReference type="SUPFAM" id="SSF50156">
    <property type="entry name" value="PDZ domain-like"/>
    <property type="match status" value="1"/>
</dbReference>
<feature type="domain" description="PDZ" evidence="7">
    <location>
        <begin position="286"/>
        <end position="366"/>
    </location>
</feature>
<feature type="domain" description="SH3" evidence="5">
    <location>
        <begin position="375"/>
        <end position="452"/>
    </location>
</feature>
<protein>
    <submittedName>
        <fullName evidence="8">MAGUK p55 subfamily member 5</fullName>
    </submittedName>
</protein>
<dbReference type="AlphaFoldDB" id="A0A4Z2DUI7"/>
<feature type="region of interest" description="Disordered" evidence="4">
    <location>
        <begin position="510"/>
        <end position="556"/>
    </location>
</feature>
<evidence type="ECO:0000256" key="2">
    <source>
        <dbReference type="ARBA" id="ARBA00022443"/>
    </source>
</evidence>
<dbReference type="Pfam" id="PF00625">
    <property type="entry name" value="Guanylate_kin"/>
    <property type="match status" value="1"/>
</dbReference>
<dbReference type="SUPFAM" id="SSF52540">
    <property type="entry name" value="P-loop containing nucleoside triphosphate hydrolases"/>
    <property type="match status" value="1"/>
</dbReference>
<feature type="compositionally biased region" description="Polar residues" evidence="4">
    <location>
        <begin position="510"/>
        <end position="544"/>
    </location>
</feature>
<evidence type="ECO:0000313" key="9">
    <source>
        <dbReference type="Proteomes" id="UP000311919"/>
    </source>
</evidence>
<dbReference type="SMART" id="SM00326">
    <property type="entry name" value="SH3"/>
    <property type="match status" value="1"/>
</dbReference>
<evidence type="ECO:0000256" key="1">
    <source>
        <dbReference type="ARBA" id="ARBA00007014"/>
    </source>
</evidence>
<dbReference type="PANTHER" id="PTHR23122">
    <property type="entry name" value="MEMBRANE-ASSOCIATED GUANYLATE KINASE MAGUK"/>
    <property type="match status" value="1"/>
</dbReference>
<sequence length="906" mass="102319">MAYQADRNLEFYAEEVRKRQDLEKEKEEEQQFLRTSLRASTRLKAIEKYRRTVKQEEARKSEVNYAFEAESTNENNTELTELLCYLRTKMPILKEEKENKFQPSDTTPAPNGIALDSETEQWEWLLNVLSDPNLSAAFLMHNKVAKAYENCKSVMYPKPRYRWPVLAGLAHDTMEAVKEQLLTTLQNPQQLDAFTLNCISAILNLCSSFIFQNLLIAMDGLANTWLFDADEDFIKSDNLTLSEDADANLVSSSYIQKSSVPGCYATLAYDDQGRDSYSEHGVRLKYVILQKSGNEFLGATVRLEKNSILIARIVNGGLACKTNLLHEGDELLSVNGIELMGKDLNTVCDIMASLHGKIVLLVAPALDPYSTVSTKGIIHLRALFTYEPADDRYLACKELGLGFTKGDIIHVTGRKDPNWWQAYRSDEDRGLSGAIGTLAGLIPSPIYQRNRAILRLKYWLSSGTEDIELEEQNSTDSDSPGPTLVKAEKSTNKSKERKFLGIKFPTLRNAHSGSRSTLPSVRDTNQAGSKSDLTSVNTSQSDLTDASLPTPEDDSRCVMNSTVLSSAYADRMSGLAKPTDSSSEHAISEWSAAGPVWGQHGYDLRRLRARRKHSKLSSTNKSSPCLQGLKSLKKHKAHEEYYPSLFPVPNSELQSGDDPVAWLDKEVARGYMIHSSLWTYEPVAQYIPQPLRRRPLVFVGPAHVGRHQILQRLVQREPDRFYQAAIFTTNASLKTDTKFSYIYISEEDFQLKRKQGEFIEWGLFNRAYYGTSKLTIQQLVNEGKICCISLRPDSLRKIRSSGLAPYIIFISPPERVDDLQRLRKMLNLTGNCSNEELKACIETSRKMELRFGHWFDRVIIPETLDSTVTELIRLVIKLEREPTWCPTIDIINTSATVMNDGVDQST</sequence>
<dbReference type="SUPFAM" id="SSF50044">
    <property type="entry name" value="SH3-domain"/>
    <property type="match status" value="1"/>
</dbReference>
<dbReference type="SMART" id="SM00228">
    <property type="entry name" value="PDZ"/>
    <property type="match status" value="1"/>
</dbReference>
<dbReference type="PROSITE" id="PS50002">
    <property type="entry name" value="SH3"/>
    <property type="match status" value="1"/>
</dbReference>
<dbReference type="InterPro" id="IPR050716">
    <property type="entry name" value="MAGUK"/>
</dbReference>
<reference evidence="8 9" key="1">
    <citation type="submission" date="2019-03" db="EMBL/GenBank/DDBJ databases">
        <title>An improved genome assembly of the fluke Schistosoma japonicum.</title>
        <authorList>
            <person name="Hu W."/>
            <person name="Luo F."/>
            <person name="Yin M."/>
            <person name="Mo X."/>
            <person name="Sun C."/>
            <person name="Wu Q."/>
            <person name="Zhu B."/>
            <person name="Xiang M."/>
            <person name="Wang J."/>
            <person name="Wang Y."/>
            <person name="Zhang T."/>
            <person name="Xu B."/>
            <person name="Zheng H."/>
            <person name="Feng Z."/>
        </authorList>
    </citation>
    <scope>NUCLEOTIDE SEQUENCE [LARGE SCALE GENOMIC DNA]</scope>
    <source>
        <strain evidence="8">HuSjv2</strain>
        <tissue evidence="8">Worms</tissue>
    </source>
</reference>
<dbReference type="EMBL" id="SKCS01000036">
    <property type="protein sequence ID" value="TNN20099.1"/>
    <property type="molecule type" value="Genomic_DNA"/>
</dbReference>
<dbReference type="Gene3D" id="2.30.30.40">
    <property type="entry name" value="SH3 Domains"/>
    <property type="match status" value="1"/>
</dbReference>
<dbReference type="SMART" id="SM00072">
    <property type="entry name" value="GuKc"/>
    <property type="match status" value="1"/>
</dbReference>
<accession>A0A4Z2DUI7</accession>
<dbReference type="InterPro" id="IPR008144">
    <property type="entry name" value="Guanylate_kin-like_dom"/>
</dbReference>
<dbReference type="InterPro" id="IPR027417">
    <property type="entry name" value="P-loop_NTPase"/>
</dbReference>
<proteinExistence type="inferred from homology"/>
<dbReference type="STRING" id="6182.A0A4Z2DUI7"/>
<dbReference type="Pfam" id="PF07653">
    <property type="entry name" value="SH3_2"/>
    <property type="match status" value="1"/>
</dbReference>
<dbReference type="OrthoDB" id="43580at2759"/>
<dbReference type="Pfam" id="PF00595">
    <property type="entry name" value="PDZ"/>
    <property type="match status" value="1"/>
</dbReference>
<dbReference type="InterPro" id="IPR036034">
    <property type="entry name" value="PDZ_sf"/>
</dbReference>
<dbReference type="PROSITE" id="PS50052">
    <property type="entry name" value="GUANYLATE_KINASE_2"/>
    <property type="match status" value="1"/>
</dbReference>
<dbReference type="Proteomes" id="UP000311919">
    <property type="component" value="Unassembled WGS sequence"/>
</dbReference>
<evidence type="ECO:0000256" key="4">
    <source>
        <dbReference type="SAM" id="MobiDB-lite"/>
    </source>
</evidence>
<dbReference type="PROSITE" id="PS50106">
    <property type="entry name" value="PDZ"/>
    <property type="match status" value="1"/>
</dbReference>
<evidence type="ECO:0000313" key="8">
    <source>
        <dbReference type="EMBL" id="TNN20099.1"/>
    </source>
</evidence>
<dbReference type="InterPro" id="IPR001478">
    <property type="entry name" value="PDZ"/>
</dbReference>
<organism evidence="8 9">
    <name type="scientific">Schistosoma japonicum</name>
    <name type="common">Blood fluke</name>
    <dbReference type="NCBI Taxonomy" id="6182"/>
    <lineage>
        <taxon>Eukaryota</taxon>
        <taxon>Metazoa</taxon>
        <taxon>Spiralia</taxon>
        <taxon>Lophotrochozoa</taxon>
        <taxon>Platyhelminthes</taxon>
        <taxon>Trematoda</taxon>
        <taxon>Digenea</taxon>
        <taxon>Strigeidida</taxon>
        <taxon>Schistosomatoidea</taxon>
        <taxon>Schistosomatidae</taxon>
        <taxon>Schistosoma</taxon>
    </lineage>
</organism>
<evidence type="ECO:0000259" key="7">
    <source>
        <dbReference type="PROSITE" id="PS50106"/>
    </source>
</evidence>
<feature type="domain" description="Guanylate kinase-like" evidence="6">
    <location>
        <begin position="693"/>
        <end position="876"/>
    </location>
</feature>
<feature type="region of interest" description="Disordered" evidence="4">
    <location>
        <begin position="470"/>
        <end position="494"/>
    </location>
</feature>
<dbReference type="InterPro" id="IPR036028">
    <property type="entry name" value="SH3-like_dom_sf"/>
</dbReference>
<keyword evidence="2 3" id="KW-0728">SH3 domain</keyword>
<dbReference type="InterPro" id="IPR008145">
    <property type="entry name" value="GK/Ca_channel_bsu"/>
</dbReference>
<dbReference type="Gene3D" id="2.30.42.10">
    <property type="match status" value="1"/>
</dbReference>
<keyword evidence="9" id="KW-1185">Reference proteome</keyword>
<comment type="caution">
    <text evidence="8">The sequence shown here is derived from an EMBL/GenBank/DDBJ whole genome shotgun (WGS) entry which is preliminary data.</text>
</comment>
<evidence type="ECO:0000259" key="6">
    <source>
        <dbReference type="PROSITE" id="PS50052"/>
    </source>
</evidence>
<evidence type="ECO:0000259" key="5">
    <source>
        <dbReference type="PROSITE" id="PS50002"/>
    </source>
</evidence>
<dbReference type="Gene3D" id="3.40.50.300">
    <property type="entry name" value="P-loop containing nucleotide triphosphate hydrolases"/>
    <property type="match status" value="1"/>
</dbReference>
<dbReference type="InterPro" id="IPR001452">
    <property type="entry name" value="SH3_domain"/>
</dbReference>
<evidence type="ECO:0000256" key="3">
    <source>
        <dbReference type="PROSITE-ProRule" id="PRU00192"/>
    </source>
</evidence>